<proteinExistence type="inferred from homology"/>
<accession>A0ABT8XEF1</accession>
<comment type="caution">
    <text evidence="2">The sequence shown here is derived from an EMBL/GenBank/DDBJ whole genome shotgun (WGS) entry which is preliminary data.</text>
</comment>
<dbReference type="PANTHER" id="PTHR37315">
    <property type="entry name" value="UPF0311 PROTEIN BLR7842"/>
    <property type="match status" value="1"/>
</dbReference>
<dbReference type="Gene3D" id="2.40.160.20">
    <property type="match status" value="1"/>
</dbReference>
<dbReference type="HAMAP" id="MF_00775">
    <property type="entry name" value="UPF0311"/>
    <property type="match status" value="1"/>
</dbReference>
<dbReference type="PANTHER" id="PTHR37315:SF1">
    <property type="entry name" value="UPF0311 PROTEIN BLR7842"/>
    <property type="match status" value="1"/>
</dbReference>
<evidence type="ECO:0000256" key="1">
    <source>
        <dbReference type="HAMAP-Rule" id="MF_00775"/>
    </source>
</evidence>
<sequence length="143" mass="15321">MDTEQPKLDLVMRIEAEIAPALIVGEIGGGVREIIPITGGRFTGPDIHGEVLPGGADWCLTRPDGISEIWARYTLRTHDGVLISLINAGTVQADENGDFRGRTVPQFEVAEGAYAWLRDAAFVGTLLTNGAGTLAKATFFRVV</sequence>
<name>A0ABT8XEF1_9HYPH</name>
<organism evidence="2 3">
    <name type="scientific">Shinella curvata</name>
    <dbReference type="NCBI Taxonomy" id="1817964"/>
    <lineage>
        <taxon>Bacteria</taxon>
        <taxon>Pseudomonadati</taxon>
        <taxon>Pseudomonadota</taxon>
        <taxon>Alphaproteobacteria</taxon>
        <taxon>Hyphomicrobiales</taxon>
        <taxon>Rhizobiaceae</taxon>
        <taxon>Shinella</taxon>
    </lineage>
</organism>
<protein>
    <recommendedName>
        <fullName evidence="1">UPF0311 protein GB928_013110</fullName>
    </recommendedName>
</protein>
<gene>
    <name evidence="2" type="ORF">GB928_013110</name>
</gene>
<dbReference type="Pfam" id="PF11578">
    <property type="entry name" value="DUF3237"/>
    <property type="match status" value="1"/>
</dbReference>
<comment type="similarity">
    <text evidence="1">Belongs to the UPF0311 family.</text>
</comment>
<reference evidence="2" key="1">
    <citation type="submission" date="2022-04" db="EMBL/GenBank/DDBJ databases">
        <title>Shinella lacus sp. nov., a novel member of the genus Shinella from water.</title>
        <authorList>
            <person name="Deng Y."/>
        </authorList>
    </citation>
    <scope>NUCLEOTIDE SEQUENCE</scope>
    <source>
        <strain evidence="2">JCM 31239</strain>
    </source>
</reference>
<dbReference type="InterPro" id="IPR020915">
    <property type="entry name" value="UPF0311"/>
</dbReference>
<evidence type="ECO:0000313" key="2">
    <source>
        <dbReference type="EMBL" id="MDO6122126.1"/>
    </source>
</evidence>
<dbReference type="EMBL" id="WHSC02000005">
    <property type="protein sequence ID" value="MDO6122126.1"/>
    <property type="molecule type" value="Genomic_DNA"/>
</dbReference>
<dbReference type="RefSeq" id="WP_244762641.1">
    <property type="nucleotide sequence ID" value="NZ_JALJCJ010000005.1"/>
</dbReference>
<dbReference type="Proteomes" id="UP001177080">
    <property type="component" value="Unassembled WGS sequence"/>
</dbReference>
<keyword evidence="3" id="KW-1185">Reference proteome</keyword>
<evidence type="ECO:0000313" key="3">
    <source>
        <dbReference type="Proteomes" id="UP001177080"/>
    </source>
</evidence>